<keyword evidence="2" id="KW-0004">4Fe-4S</keyword>
<evidence type="ECO:0000313" key="10">
    <source>
        <dbReference type="Proteomes" id="UP000320766"/>
    </source>
</evidence>
<dbReference type="GO" id="GO:0005886">
    <property type="term" value="C:plasma membrane"/>
    <property type="evidence" value="ECO:0007669"/>
    <property type="project" value="TreeGrafter"/>
</dbReference>
<keyword evidence="4" id="KW-0249">Electron transport</keyword>
<comment type="caution">
    <text evidence="9">The sequence shown here is derived from an EMBL/GenBank/DDBJ whole genome shotgun (WGS) entry which is preliminary data.</text>
</comment>
<keyword evidence="1" id="KW-0813">Transport</keyword>
<evidence type="ECO:0000256" key="2">
    <source>
        <dbReference type="ARBA" id="ARBA00022485"/>
    </source>
</evidence>
<dbReference type="EMBL" id="RXIL01000081">
    <property type="protein sequence ID" value="RZN69320.1"/>
    <property type="molecule type" value="Genomic_DNA"/>
</dbReference>
<feature type="transmembrane region" description="Helical" evidence="7">
    <location>
        <begin position="63"/>
        <end position="92"/>
    </location>
</feature>
<reference evidence="9 10" key="1">
    <citation type="journal article" date="2019" name="Nat. Microbiol.">
        <title>Wide diversity of methane and short-chain alkane metabolisms in uncultured archaea.</title>
        <authorList>
            <person name="Borrel G."/>
            <person name="Adam P.S."/>
            <person name="McKay L.J."/>
            <person name="Chen L.X."/>
            <person name="Sierra-Garcia I.N."/>
            <person name="Sieber C.M."/>
            <person name="Letourneur Q."/>
            <person name="Ghozlane A."/>
            <person name="Andersen G.L."/>
            <person name="Li W.J."/>
            <person name="Hallam S.J."/>
            <person name="Muyzer G."/>
            <person name="de Oliveira V.M."/>
            <person name="Inskeep W.P."/>
            <person name="Banfield J.F."/>
            <person name="Gribaldo S."/>
        </authorList>
    </citation>
    <scope>NUCLEOTIDE SEQUENCE [LARGE SCALE GENOMIC DNA]</scope>
    <source>
        <strain evidence="9">NM1b</strain>
    </source>
</reference>
<keyword evidence="3" id="KW-0479">Metal-binding</keyword>
<evidence type="ECO:0000256" key="5">
    <source>
        <dbReference type="ARBA" id="ARBA00023004"/>
    </source>
</evidence>
<feature type="domain" description="4Fe-4S ferredoxin-type" evidence="8">
    <location>
        <begin position="203"/>
        <end position="231"/>
    </location>
</feature>
<evidence type="ECO:0000256" key="7">
    <source>
        <dbReference type="SAM" id="Phobius"/>
    </source>
</evidence>
<proteinExistence type="predicted"/>
<dbReference type="SUPFAM" id="SSF54862">
    <property type="entry name" value="4Fe-4S ferredoxins"/>
    <property type="match status" value="1"/>
</dbReference>
<dbReference type="InterPro" id="IPR017900">
    <property type="entry name" value="4Fe4S_Fe_S_CS"/>
</dbReference>
<dbReference type="PROSITE" id="PS00198">
    <property type="entry name" value="4FE4S_FER_1"/>
    <property type="match status" value="1"/>
</dbReference>
<evidence type="ECO:0000256" key="1">
    <source>
        <dbReference type="ARBA" id="ARBA00022448"/>
    </source>
</evidence>
<dbReference type="PANTHER" id="PTHR30176:SF3">
    <property type="entry name" value="FERREDOXIN-TYPE PROTEIN NAPH"/>
    <property type="match status" value="1"/>
</dbReference>
<gene>
    <name evidence="9" type="ORF">EF807_04705</name>
</gene>
<keyword evidence="7" id="KW-0472">Membrane</keyword>
<keyword evidence="7" id="KW-1133">Transmembrane helix</keyword>
<dbReference type="PROSITE" id="PS51379">
    <property type="entry name" value="4FE4S_FER_2"/>
    <property type="match status" value="1"/>
</dbReference>
<accession>A0A520KWK9</accession>
<evidence type="ECO:0000259" key="8">
    <source>
        <dbReference type="PROSITE" id="PS51379"/>
    </source>
</evidence>
<dbReference type="PANTHER" id="PTHR30176">
    <property type="entry name" value="FERREDOXIN-TYPE PROTEIN NAPH"/>
    <property type="match status" value="1"/>
</dbReference>
<keyword evidence="6" id="KW-0411">Iron-sulfur</keyword>
<dbReference type="GO" id="GO:0016491">
    <property type="term" value="F:oxidoreductase activity"/>
    <property type="evidence" value="ECO:0007669"/>
    <property type="project" value="UniProtKB-ARBA"/>
</dbReference>
<dbReference type="AlphaFoldDB" id="A0A520KWK9"/>
<evidence type="ECO:0000256" key="6">
    <source>
        <dbReference type="ARBA" id="ARBA00023014"/>
    </source>
</evidence>
<dbReference type="GO" id="GO:0051539">
    <property type="term" value="F:4 iron, 4 sulfur cluster binding"/>
    <property type="evidence" value="ECO:0007669"/>
    <property type="project" value="UniProtKB-KW"/>
</dbReference>
<name>A0A520KWK9_9EURY</name>
<organism evidence="9 10">
    <name type="scientific">Candidatus Methanolliviera hydrocarbonicum</name>
    <dbReference type="NCBI Taxonomy" id="2491085"/>
    <lineage>
        <taxon>Archaea</taxon>
        <taxon>Methanobacteriati</taxon>
        <taxon>Methanobacteriota</taxon>
        <taxon>Candidatus Methanoliparia</taxon>
        <taxon>Candidatus Methanoliparales</taxon>
        <taxon>Candidatus Methanollivieraceae</taxon>
        <taxon>Candidatus Methanolliviera</taxon>
    </lineage>
</organism>
<feature type="non-terminal residue" evidence="9">
    <location>
        <position position="233"/>
    </location>
</feature>
<dbReference type="Proteomes" id="UP000320766">
    <property type="component" value="Unassembled WGS sequence"/>
</dbReference>
<protein>
    <submittedName>
        <fullName evidence="9">4Fe-4S binding protein</fullName>
    </submittedName>
</protein>
<feature type="transmembrane region" description="Helical" evidence="7">
    <location>
        <begin position="12"/>
        <end position="29"/>
    </location>
</feature>
<keyword evidence="5" id="KW-0408">Iron</keyword>
<dbReference type="InterPro" id="IPR051684">
    <property type="entry name" value="Electron_Trans/Redox"/>
</dbReference>
<dbReference type="InterPro" id="IPR017896">
    <property type="entry name" value="4Fe4S_Fe-S-bd"/>
</dbReference>
<keyword evidence="7" id="KW-0812">Transmembrane</keyword>
<sequence>MPLKDLGSMRTRVQILSLMIINSYFLPFFKHIPFPVLNCYSCPLATNACPIGTLQHFLVIGKIPFFTIGVMGSIGSLFGRMTCGWVCPFGFLQDLVHKIPIPVKKRKIPEKYGFIKFISLILVILGPLILFEPLFCMICPVGTFEAGIPSILIYGLEIGSFFYFKLAILVSIFFLMVVFSRPFCKIFCPLGAILALFNAFSRLRLKVDEGCIECGKCEKVCPMDIKVYEKPNS</sequence>
<feature type="transmembrane region" description="Helical" evidence="7">
    <location>
        <begin position="151"/>
        <end position="179"/>
    </location>
</feature>
<evidence type="ECO:0000256" key="3">
    <source>
        <dbReference type="ARBA" id="ARBA00022723"/>
    </source>
</evidence>
<dbReference type="Pfam" id="PF12801">
    <property type="entry name" value="Fer4_5"/>
    <property type="match status" value="4"/>
</dbReference>
<evidence type="ECO:0000256" key="4">
    <source>
        <dbReference type="ARBA" id="ARBA00022982"/>
    </source>
</evidence>
<dbReference type="GO" id="GO:0046872">
    <property type="term" value="F:metal ion binding"/>
    <property type="evidence" value="ECO:0007669"/>
    <property type="project" value="UniProtKB-KW"/>
</dbReference>
<feature type="transmembrane region" description="Helical" evidence="7">
    <location>
        <begin position="113"/>
        <end position="131"/>
    </location>
</feature>
<evidence type="ECO:0000313" key="9">
    <source>
        <dbReference type="EMBL" id="RZN69320.1"/>
    </source>
</evidence>
<dbReference type="Gene3D" id="3.30.70.20">
    <property type="match status" value="1"/>
</dbReference>